<comment type="caution">
    <text evidence="3">The sequence shown here is derived from an EMBL/GenBank/DDBJ whole genome shotgun (WGS) entry which is preliminary data.</text>
</comment>
<dbReference type="EMBL" id="CAJNON010000109">
    <property type="protein sequence ID" value="CAF0978271.1"/>
    <property type="molecule type" value="Genomic_DNA"/>
</dbReference>
<evidence type="ECO:0000313" key="4">
    <source>
        <dbReference type="Proteomes" id="UP000663881"/>
    </source>
</evidence>
<dbReference type="InterPro" id="IPR042201">
    <property type="entry name" value="FH2_Formin_sf"/>
</dbReference>
<reference evidence="3" key="1">
    <citation type="submission" date="2021-02" db="EMBL/GenBank/DDBJ databases">
        <authorList>
            <person name="Nowell W R."/>
        </authorList>
    </citation>
    <scope>NUCLEOTIDE SEQUENCE</scope>
</reference>
<evidence type="ECO:0000313" key="3">
    <source>
        <dbReference type="EMBL" id="CAF3480900.1"/>
    </source>
</evidence>
<dbReference type="InterPro" id="IPR015425">
    <property type="entry name" value="FH2_Formin"/>
</dbReference>
<dbReference type="Gene3D" id="1.20.58.2220">
    <property type="entry name" value="Formin, FH2 domain"/>
    <property type="match status" value="1"/>
</dbReference>
<dbReference type="Proteomes" id="UP000663881">
    <property type="component" value="Unassembled WGS sequence"/>
</dbReference>
<accession>A0A818FXP5</accession>
<dbReference type="OrthoDB" id="9994342at2759"/>
<dbReference type="PROSITE" id="PS51444">
    <property type="entry name" value="FH2"/>
    <property type="match status" value="1"/>
</dbReference>
<dbReference type="Proteomes" id="UP000663891">
    <property type="component" value="Unassembled WGS sequence"/>
</dbReference>
<sequence>MPNYSSSSVNVVDWAMGFDGSRIVKQRNLLENLPASTNNNSSTPAPPSFQDFIALLNTKKRTHTSLSTSSNSSSDNSFYLPHQTPSPLLDHTNYKYAKIRARPLYNFKYNEASIWTQSSANSPNSLLSNLSFDVNVVNKFFAKETKENKLINNHEQHSRNSSNVTTMTRPFQLLDKSLQITYDVAMRHLLQLLAKNNNKNKNATIDDVLHGIDTGNINSEWLQCVQRLNKTLNKQFDKRPEDKLKFETFNINNLDDLNLVEQFFIKLLRIPNYSFKLKCYQYRDELQPQLVLFSQSIEHFIRGIELVLGHEHLPGIFQLLCFLYNSVSNKSVPGLDLVSLVDALNSPTNQSNKTVAHVLVEILDKYYRNSLMSTINDEKFTELKKVCSINFSKIYVEIRDIYQQYQQLDCEYSFIKNHYELPLFIQSMFVETKLQFEKLFKQENILKKGEQDLAAYFCSNDLSINVCLSTVGQFIDKLRLAHVENNKEQKRKLAIKEYDRKRSGSLPINTTASILSCI</sequence>
<dbReference type="Pfam" id="PF02181">
    <property type="entry name" value="FH2"/>
    <property type="match status" value="1"/>
</dbReference>
<dbReference type="EMBL" id="CAJOAY010000006">
    <property type="protein sequence ID" value="CAF3480900.1"/>
    <property type="molecule type" value="Genomic_DNA"/>
</dbReference>
<name>A0A818FXP5_9BILA</name>
<protein>
    <recommendedName>
        <fullName evidence="1">FH2 domain-containing protein</fullName>
    </recommendedName>
</protein>
<dbReference type="SUPFAM" id="SSF101447">
    <property type="entry name" value="Formin homology 2 domain (FH2 domain)"/>
    <property type="match status" value="1"/>
</dbReference>
<dbReference type="AlphaFoldDB" id="A0A818FXP5"/>
<gene>
    <name evidence="3" type="ORF">OKA104_LOCUS307</name>
    <name evidence="2" type="ORF">VCS650_LOCUS13521</name>
</gene>
<evidence type="ECO:0000259" key="1">
    <source>
        <dbReference type="PROSITE" id="PS51444"/>
    </source>
</evidence>
<organism evidence="3 4">
    <name type="scientific">Adineta steineri</name>
    <dbReference type="NCBI Taxonomy" id="433720"/>
    <lineage>
        <taxon>Eukaryota</taxon>
        <taxon>Metazoa</taxon>
        <taxon>Spiralia</taxon>
        <taxon>Gnathifera</taxon>
        <taxon>Rotifera</taxon>
        <taxon>Eurotatoria</taxon>
        <taxon>Bdelloidea</taxon>
        <taxon>Adinetida</taxon>
        <taxon>Adinetidae</taxon>
        <taxon>Adineta</taxon>
    </lineage>
</organism>
<proteinExistence type="predicted"/>
<feature type="domain" description="FH2" evidence="1">
    <location>
        <begin position="85"/>
        <end position="504"/>
    </location>
</feature>
<evidence type="ECO:0000313" key="2">
    <source>
        <dbReference type="EMBL" id="CAF0978271.1"/>
    </source>
</evidence>